<dbReference type="SUPFAM" id="SSF57501">
    <property type="entry name" value="Cystine-knot cytokines"/>
    <property type="match status" value="1"/>
</dbReference>
<proteinExistence type="predicted"/>
<evidence type="ECO:0008006" key="3">
    <source>
        <dbReference type="Google" id="ProtNLM"/>
    </source>
</evidence>
<dbReference type="PANTHER" id="PTHR23199:SF12">
    <property type="entry name" value="NEUROTROPHIN 1-RELATED"/>
    <property type="match status" value="1"/>
</dbReference>
<dbReference type="Gene3D" id="2.10.90.10">
    <property type="entry name" value="Cystine-knot cytokines"/>
    <property type="match status" value="1"/>
</dbReference>
<gene>
    <name evidence="2" type="ORF">PYX00_008564</name>
</gene>
<dbReference type="AlphaFoldDB" id="A0AAW2HP95"/>
<dbReference type="InterPro" id="IPR029034">
    <property type="entry name" value="Cystine-knot_cytokine"/>
</dbReference>
<feature type="region of interest" description="Disordered" evidence="1">
    <location>
        <begin position="143"/>
        <end position="166"/>
    </location>
</feature>
<comment type="caution">
    <text evidence="2">The sequence shown here is derived from an EMBL/GenBank/DDBJ whole genome shotgun (WGS) entry which is preliminary data.</text>
</comment>
<dbReference type="EMBL" id="JARGDH010000004">
    <property type="protein sequence ID" value="KAL0271483.1"/>
    <property type="molecule type" value="Genomic_DNA"/>
</dbReference>
<reference evidence="2" key="1">
    <citation type="journal article" date="2024" name="Gigascience">
        <title>Chromosome-level genome of the poultry shaft louse Menopon gallinae provides insight into the host-switching and adaptive evolution of parasitic lice.</title>
        <authorList>
            <person name="Xu Y."/>
            <person name="Ma L."/>
            <person name="Liu S."/>
            <person name="Liang Y."/>
            <person name="Liu Q."/>
            <person name="He Z."/>
            <person name="Tian L."/>
            <person name="Duan Y."/>
            <person name="Cai W."/>
            <person name="Li H."/>
            <person name="Song F."/>
        </authorList>
    </citation>
    <scope>NUCLEOTIDE SEQUENCE</scope>
    <source>
        <strain evidence="2">Cailab_2023a</strain>
    </source>
</reference>
<dbReference type="GO" id="GO:0021556">
    <property type="term" value="P:central nervous system formation"/>
    <property type="evidence" value="ECO:0007669"/>
    <property type="project" value="TreeGrafter"/>
</dbReference>
<dbReference type="PANTHER" id="PTHR23199">
    <property type="entry name" value="NEUROTROPHIN 1-RELATED"/>
    <property type="match status" value="1"/>
</dbReference>
<name>A0AAW2HP95_9NEOP</name>
<organism evidence="2">
    <name type="scientific">Menopon gallinae</name>
    <name type="common">poultry shaft louse</name>
    <dbReference type="NCBI Taxonomy" id="328185"/>
    <lineage>
        <taxon>Eukaryota</taxon>
        <taxon>Metazoa</taxon>
        <taxon>Ecdysozoa</taxon>
        <taxon>Arthropoda</taxon>
        <taxon>Hexapoda</taxon>
        <taxon>Insecta</taxon>
        <taxon>Pterygota</taxon>
        <taxon>Neoptera</taxon>
        <taxon>Paraneoptera</taxon>
        <taxon>Psocodea</taxon>
        <taxon>Troctomorpha</taxon>
        <taxon>Phthiraptera</taxon>
        <taxon>Amblycera</taxon>
        <taxon>Menoponidae</taxon>
        <taxon>Menopon</taxon>
    </lineage>
</organism>
<dbReference type="GO" id="GO:0008083">
    <property type="term" value="F:growth factor activity"/>
    <property type="evidence" value="ECO:0007669"/>
    <property type="project" value="TreeGrafter"/>
</dbReference>
<dbReference type="GO" id="GO:0045087">
    <property type="term" value="P:innate immune response"/>
    <property type="evidence" value="ECO:0007669"/>
    <property type="project" value="TreeGrafter"/>
</dbReference>
<evidence type="ECO:0000313" key="2">
    <source>
        <dbReference type="EMBL" id="KAL0271483.1"/>
    </source>
</evidence>
<feature type="compositionally biased region" description="Basic residues" evidence="1">
    <location>
        <begin position="143"/>
        <end position="156"/>
    </location>
</feature>
<sequence>MMLLKQEGGDEGNAVECCPSRLDMIEPDGGKTQDDMYVELYRDGETRQRFYELSCREDVFNKPCRFLDRKLYNQSRCVQKYSYTYALVRDPSAASVGEQRGDGIKPRHHHHEKGGIVSKEWKMDYIRVRSGCSCEVVPKLKKKRNPKIKKSHRSRKLHFEFEPDET</sequence>
<dbReference type="InterPro" id="IPR052444">
    <property type="entry name" value="Spz/Toll_ligand-like"/>
</dbReference>
<evidence type="ECO:0000256" key="1">
    <source>
        <dbReference type="SAM" id="MobiDB-lite"/>
    </source>
</evidence>
<accession>A0AAW2HP95</accession>
<protein>
    <recommendedName>
        <fullName evidence="3">Spaetzle domain-containing protein</fullName>
    </recommendedName>
</protein>
<dbReference type="GO" id="GO:0005576">
    <property type="term" value="C:extracellular region"/>
    <property type="evidence" value="ECO:0007669"/>
    <property type="project" value="TreeGrafter"/>
</dbReference>
<feature type="compositionally biased region" description="Basic and acidic residues" evidence="1">
    <location>
        <begin position="157"/>
        <end position="166"/>
    </location>
</feature>
<dbReference type="GO" id="GO:0005121">
    <property type="term" value="F:Toll binding"/>
    <property type="evidence" value="ECO:0007669"/>
    <property type="project" value="TreeGrafter"/>
</dbReference>